<evidence type="ECO:0000256" key="3">
    <source>
        <dbReference type="SAM" id="MobiDB-lite"/>
    </source>
</evidence>
<dbReference type="RefSeq" id="XP_064676032.1">
    <property type="nucleotide sequence ID" value="XM_064826975.1"/>
</dbReference>
<dbReference type="EMBL" id="JASEJX010000039">
    <property type="protein sequence ID" value="KAK4509366.1"/>
    <property type="molecule type" value="Genomic_DNA"/>
</dbReference>
<feature type="compositionally biased region" description="Low complexity" evidence="3">
    <location>
        <begin position="566"/>
        <end position="582"/>
    </location>
</feature>
<dbReference type="GO" id="GO:0003677">
    <property type="term" value="F:DNA binding"/>
    <property type="evidence" value="ECO:0007669"/>
    <property type="project" value="UniProtKB-UniRule"/>
</dbReference>
<evidence type="ECO:0000259" key="4">
    <source>
        <dbReference type="PROSITE" id="PS50071"/>
    </source>
</evidence>
<proteinExistence type="predicted"/>
<evidence type="ECO:0000256" key="2">
    <source>
        <dbReference type="RuleBase" id="RU000682"/>
    </source>
</evidence>
<feature type="DNA-binding region" description="Homeobox" evidence="1">
    <location>
        <begin position="611"/>
        <end position="674"/>
    </location>
</feature>
<feature type="compositionally biased region" description="Acidic residues" evidence="3">
    <location>
        <begin position="536"/>
        <end position="555"/>
    </location>
</feature>
<evidence type="ECO:0000256" key="1">
    <source>
        <dbReference type="PROSITE-ProRule" id="PRU00108"/>
    </source>
</evidence>
<dbReference type="SMART" id="SM00389">
    <property type="entry name" value="HOX"/>
    <property type="match status" value="1"/>
</dbReference>
<accession>A0AAN7D7I5</accession>
<comment type="subcellular location">
    <subcellularLocation>
        <location evidence="1 2">Nucleus</location>
    </subcellularLocation>
</comment>
<keyword evidence="1 2" id="KW-0238">DNA-binding</keyword>
<comment type="caution">
    <text evidence="5">The sequence shown here is derived from an EMBL/GenBank/DDBJ whole genome shotgun (WGS) entry which is preliminary data.</text>
</comment>
<organism evidence="5 6">
    <name type="scientific">Mucor velutinosus</name>
    <dbReference type="NCBI Taxonomy" id="708070"/>
    <lineage>
        <taxon>Eukaryota</taxon>
        <taxon>Fungi</taxon>
        <taxon>Fungi incertae sedis</taxon>
        <taxon>Mucoromycota</taxon>
        <taxon>Mucoromycotina</taxon>
        <taxon>Mucoromycetes</taxon>
        <taxon>Mucorales</taxon>
        <taxon>Mucorineae</taxon>
        <taxon>Mucoraceae</taxon>
        <taxon>Mucor</taxon>
    </lineage>
</organism>
<dbReference type="Proteomes" id="UP001304243">
    <property type="component" value="Unassembled WGS sequence"/>
</dbReference>
<dbReference type="CDD" id="cd00086">
    <property type="entry name" value="homeodomain"/>
    <property type="match status" value="1"/>
</dbReference>
<dbReference type="SUPFAM" id="SSF46689">
    <property type="entry name" value="Homeodomain-like"/>
    <property type="match status" value="1"/>
</dbReference>
<dbReference type="InterPro" id="IPR001356">
    <property type="entry name" value="HD"/>
</dbReference>
<dbReference type="InterPro" id="IPR009057">
    <property type="entry name" value="Homeodomain-like_sf"/>
</dbReference>
<reference evidence="5 6" key="1">
    <citation type="submission" date="2022-11" db="EMBL/GenBank/DDBJ databases">
        <title>Mucor velutinosus strain NIH1002 WGS.</title>
        <authorList>
            <person name="Subramanian P."/>
            <person name="Mullikin J.C."/>
            <person name="Segre J.A."/>
            <person name="Zelazny A.M."/>
        </authorList>
    </citation>
    <scope>NUCLEOTIDE SEQUENCE [LARGE SCALE GENOMIC DNA]</scope>
    <source>
        <strain evidence="5 6">NIH1002</strain>
    </source>
</reference>
<dbReference type="Gene3D" id="1.10.10.60">
    <property type="entry name" value="Homeodomain-like"/>
    <property type="match status" value="1"/>
</dbReference>
<dbReference type="GeneID" id="89951403"/>
<keyword evidence="6" id="KW-1185">Reference proteome</keyword>
<evidence type="ECO:0000313" key="5">
    <source>
        <dbReference type="EMBL" id="KAK4509366.1"/>
    </source>
</evidence>
<feature type="domain" description="Homeobox" evidence="4">
    <location>
        <begin position="609"/>
        <end position="673"/>
    </location>
</feature>
<gene>
    <name evidence="5" type="ORF">ATC70_007717</name>
</gene>
<protein>
    <recommendedName>
        <fullName evidence="4">Homeobox domain-containing protein</fullName>
    </recommendedName>
</protein>
<feature type="compositionally biased region" description="Polar residues" evidence="3">
    <location>
        <begin position="589"/>
        <end position="615"/>
    </location>
</feature>
<dbReference type="Pfam" id="PF00046">
    <property type="entry name" value="Homeodomain"/>
    <property type="match status" value="1"/>
</dbReference>
<sequence length="721" mass="80715">MDMLMDSVIYDPEIMVKSQVSSSNDSDMHAAPKHMLIPSSLSYYYSSTSSGESSGFNPTVGSSANHHGGTQMRHVDGCGGDPVDMYPPSSQEDTLDINFDIDLDAQDVQELSHPSSTTILFFEMMQDFPDLSSFVCHPDFNGFARIWLDYQRHIHMAQHPEQRPAVSAWLKMAALQLHFCLVTLIRSCPDRNEEAAGMFSAFRRLKDRVEIMHSVISIVENGRLLGQSPMEAIAPLMDQADEIKRNIDYFAQEQDVIPVLNEHTNLVELKDPNQVSMSRLSNDLVSTYNLMPYDADTSALATNANTPSNPADAINAILYKVNQDAQAQLALDTALMPTATPGFTDLTSLQPDATTPATDFSASVTPAFYVPPQQSTAAAATPGHSINRFGFETPLTQDSTESTPMAQPLLFSHIEPSWIHSPQANWHSLPVTPSVEHTTQNFLSYPGSPTCAHQDVVVARDKANEEKAKQEAQTICTIQAPYNTDEELSSFSPTCDSLTTVSPINTLSDDEEEQQEQQQDGFDADLRQKDDCPTPDTDDDDYSQLSEMDDDDDEWTELRPNKRQQPTTTTTPITAAPSTPVTGHRNRKSGPNTKNLRNTRAATRTIGSQKARRTATSYDAKTTHYLKSIFFDIYSTKDKLSKDQRRKVQQETGLKPRNITYWFSNHKRRFQHSLNVFKKTVQETQGQVKTYDDFLIYRRLHGLPEEVQDTEFLDDNKSINL</sequence>
<keyword evidence="1 2" id="KW-0371">Homeobox</keyword>
<dbReference type="AlphaFoldDB" id="A0AAN7D7I5"/>
<evidence type="ECO:0000313" key="6">
    <source>
        <dbReference type="Proteomes" id="UP001304243"/>
    </source>
</evidence>
<feature type="region of interest" description="Disordered" evidence="3">
    <location>
        <begin position="508"/>
        <end position="615"/>
    </location>
</feature>
<name>A0AAN7D7I5_9FUNG</name>
<keyword evidence="1 2" id="KW-0539">Nucleus</keyword>
<dbReference type="GO" id="GO:0005634">
    <property type="term" value="C:nucleus"/>
    <property type="evidence" value="ECO:0007669"/>
    <property type="project" value="UniProtKB-SubCell"/>
</dbReference>
<dbReference type="PROSITE" id="PS50071">
    <property type="entry name" value="HOMEOBOX_2"/>
    <property type="match status" value="1"/>
</dbReference>